<reference evidence="1 2" key="1">
    <citation type="submission" date="2014-04" db="EMBL/GenBank/DDBJ databases">
        <authorList>
            <consortium name="DOE Joint Genome Institute"/>
            <person name="Kuo A."/>
            <person name="Kohler A."/>
            <person name="Nagy L.G."/>
            <person name="Floudas D."/>
            <person name="Copeland A."/>
            <person name="Barry K.W."/>
            <person name="Cichocki N."/>
            <person name="Veneault-Fourrey C."/>
            <person name="LaButti K."/>
            <person name="Lindquist E.A."/>
            <person name="Lipzen A."/>
            <person name="Lundell T."/>
            <person name="Morin E."/>
            <person name="Murat C."/>
            <person name="Sun H."/>
            <person name="Tunlid A."/>
            <person name="Henrissat B."/>
            <person name="Grigoriev I.V."/>
            <person name="Hibbett D.S."/>
            <person name="Martin F."/>
            <person name="Nordberg H.P."/>
            <person name="Cantor M.N."/>
            <person name="Hua S.X."/>
        </authorList>
    </citation>
    <scope>NUCLEOTIDE SEQUENCE [LARGE SCALE GENOMIC DNA]</scope>
    <source>
        <strain evidence="1 2">Foug A</strain>
    </source>
</reference>
<name>A0A0C3DP67_9AGAM</name>
<dbReference type="HOGENOM" id="CLU_1012514_0_0_1"/>
<proteinExistence type="predicted"/>
<dbReference type="AlphaFoldDB" id="A0A0C3DP67"/>
<protein>
    <submittedName>
        <fullName evidence="1">Uncharacterized protein</fullName>
    </submittedName>
</protein>
<keyword evidence="2" id="KW-1185">Reference proteome</keyword>
<reference evidence="2" key="2">
    <citation type="submission" date="2015-01" db="EMBL/GenBank/DDBJ databases">
        <title>Evolutionary Origins and Diversification of the Mycorrhizal Mutualists.</title>
        <authorList>
            <consortium name="DOE Joint Genome Institute"/>
            <consortium name="Mycorrhizal Genomics Consortium"/>
            <person name="Kohler A."/>
            <person name="Kuo A."/>
            <person name="Nagy L.G."/>
            <person name="Floudas D."/>
            <person name="Copeland A."/>
            <person name="Barry K.W."/>
            <person name="Cichocki N."/>
            <person name="Veneault-Fourrey C."/>
            <person name="LaButti K."/>
            <person name="Lindquist E.A."/>
            <person name="Lipzen A."/>
            <person name="Lundell T."/>
            <person name="Morin E."/>
            <person name="Murat C."/>
            <person name="Riley R."/>
            <person name="Ohm R."/>
            <person name="Sun H."/>
            <person name="Tunlid A."/>
            <person name="Henrissat B."/>
            <person name="Grigoriev I.V."/>
            <person name="Hibbett D.S."/>
            <person name="Martin F."/>
        </authorList>
    </citation>
    <scope>NUCLEOTIDE SEQUENCE [LARGE SCALE GENOMIC DNA]</scope>
    <source>
        <strain evidence="2">Foug A</strain>
    </source>
</reference>
<gene>
    <name evidence="1" type="ORF">SCLCIDRAFT_1116669</name>
</gene>
<accession>A0A0C3DP67</accession>
<dbReference type="EMBL" id="KN822095">
    <property type="protein sequence ID" value="KIM57786.1"/>
    <property type="molecule type" value="Genomic_DNA"/>
</dbReference>
<evidence type="ECO:0000313" key="2">
    <source>
        <dbReference type="Proteomes" id="UP000053989"/>
    </source>
</evidence>
<evidence type="ECO:0000313" key="1">
    <source>
        <dbReference type="EMBL" id="KIM57786.1"/>
    </source>
</evidence>
<dbReference type="InParanoid" id="A0A0C3DP67"/>
<sequence length="275" mass="30694">MSQSDASVALAGASRELIVRVECDTLVMVDADAGCGQTWKWAVEVDGRRRGYGGECSRQQQSAKTHDGDASVKLTNSDCWGCNHEHSSRGGSVQPPNCKHVKSDGCWTRGREVTSGSGWMRRGSRREQLVQTTNCGVKIELTSSDCWSCNRKSLSCRDSVGGSQTKRSDRGCKRSSWGWTAQPPHRRLCQVRCRHDQADGFEWGELWVDVGWAGRESVAWIGLDAERLWVDHKRISDDVRMRCKHATHRLQSLGPRSQPLELKMDSATARALAHR</sequence>
<dbReference type="Proteomes" id="UP000053989">
    <property type="component" value="Unassembled WGS sequence"/>
</dbReference>
<organism evidence="1 2">
    <name type="scientific">Scleroderma citrinum Foug A</name>
    <dbReference type="NCBI Taxonomy" id="1036808"/>
    <lineage>
        <taxon>Eukaryota</taxon>
        <taxon>Fungi</taxon>
        <taxon>Dikarya</taxon>
        <taxon>Basidiomycota</taxon>
        <taxon>Agaricomycotina</taxon>
        <taxon>Agaricomycetes</taxon>
        <taxon>Agaricomycetidae</taxon>
        <taxon>Boletales</taxon>
        <taxon>Sclerodermatineae</taxon>
        <taxon>Sclerodermataceae</taxon>
        <taxon>Scleroderma</taxon>
    </lineage>
</organism>